<comment type="caution">
    <text evidence="1">The sequence shown here is derived from an EMBL/GenBank/DDBJ whole genome shotgun (WGS) entry which is preliminary data.</text>
</comment>
<keyword evidence="2" id="KW-1185">Reference proteome</keyword>
<evidence type="ECO:0000313" key="2">
    <source>
        <dbReference type="Proteomes" id="UP000886998"/>
    </source>
</evidence>
<protein>
    <submittedName>
        <fullName evidence="1">Uncharacterized protein</fullName>
    </submittedName>
</protein>
<accession>A0A8X6IAY3</accession>
<name>A0A8X6IAY3_9ARAC</name>
<sequence length="100" mass="10848">MSGIPNPYGRVCMFGLPTTVHRINGVISAKGLPGYQYAECHARKGISGVVGILPTVRRGFAVTSFPGRTWTPSRYPPPFTTPTNGRLSLRFRQRSAGSVL</sequence>
<proteinExistence type="predicted"/>
<reference evidence="1" key="1">
    <citation type="submission" date="2020-08" db="EMBL/GenBank/DDBJ databases">
        <title>Multicomponent nature underlies the extraordinary mechanical properties of spider dragline silk.</title>
        <authorList>
            <person name="Kono N."/>
            <person name="Nakamura H."/>
            <person name="Mori M."/>
            <person name="Yoshida Y."/>
            <person name="Ohtoshi R."/>
            <person name="Malay A.D."/>
            <person name="Moran D.A.P."/>
            <person name="Tomita M."/>
            <person name="Numata K."/>
            <person name="Arakawa K."/>
        </authorList>
    </citation>
    <scope>NUCLEOTIDE SEQUENCE</scope>
</reference>
<evidence type="ECO:0000313" key="1">
    <source>
        <dbReference type="EMBL" id="GFS35312.1"/>
    </source>
</evidence>
<dbReference type="Proteomes" id="UP000886998">
    <property type="component" value="Unassembled WGS sequence"/>
</dbReference>
<gene>
    <name evidence="1" type="ORF">TNIN_237431</name>
</gene>
<organism evidence="1 2">
    <name type="scientific">Trichonephila inaurata madagascariensis</name>
    <dbReference type="NCBI Taxonomy" id="2747483"/>
    <lineage>
        <taxon>Eukaryota</taxon>
        <taxon>Metazoa</taxon>
        <taxon>Ecdysozoa</taxon>
        <taxon>Arthropoda</taxon>
        <taxon>Chelicerata</taxon>
        <taxon>Arachnida</taxon>
        <taxon>Araneae</taxon>
        <taxon>Araneomorphae</taxon>
        <taxon>Entelegynae</taxon>
        <taxon>Araneoidea</taxon>
        <taxon>Nephilidae</taxon>
        <taxon>Trichonephila</taxon>
        <taxon>Trichonephila inaurata</taxon>
    </lineage>
</organism>
<dbReference type="AlphaFoldDB" id="A0A8X6IAY3"/>
<dbReference type="EMBL" id="BMAV01024688">
    <property type="protein sequence ID" value="GFS35312.1"/>
    <property type="molecule type" value="Genomic_DNA"/>
</dbReference>